<dbReference type="SUPFAM" id="SSF53098">
    <property type="entry name" value="Ribonuclease H-like"/>
    <property type="match status" value="1"/>
</dbReference>
<dbReference type="CDD" id="cd09279">
    <property type="entry name" value="RNase_HI_like"/>
    <property type="match status" value="1"/>
</dbReference>
<dbReference type="InterPro" id="IPR002156">
    <property type="entry name" value="RNaseH_domain"/>
</dbReference>
<keyword evidence="3" id="KW-1185">Reference proteome</keyword>
<gene>
    <name evidence="2" type="primary">rnhA</name>
    <name evidence="2" type="ORF">LPTSP2_33370</name>
</gene>
<dbReference type="AlphaFoldDB" id="A0A2P2DHB9"/>
<dbReference type="InterPro" id="IPR036397">
    <property type="entry name" value="RNaseH_sf"/>
</dbReference>
<protein>
    <submittedName>
        <fullName evidence="2">Ribonuclease HI</fullName>
    </submittedName>
</protein>
<evidence type="ECO:0000313" key="3">
    <source>
        <dbReference type="Proteomes" id="UP000245206"/>
    </source>
</evidence>
<dbReference type="Gene3D" id="3.30.420.10">
    <property type="entry name" value="Ribonuclease H-like superfamily/Ribonuclease H"/>
    <property type="match status" value="1"/>
</dbReference>
<dbReference type="EMBL" id="BFAZ01000009">
    <property type="protein sequence ID" value="GBF44034.1"/>
    <property type="molecule type" value="Genomic_DNA"/>
</dbReference>
<comment type="caution">
    <text evidence="2">The sequence shown here is derived from an EMBL/GenBank/DDBJ whole genome shotgun (WGS) entry which is preliminary data.</text>
</comment>
<dbReference type="PANTHER" id="PTHR48475">
    <property type="entry name" value="RIBONUCLEASE H"/>
    <property type="match status" value="1"/>
</dbReference>
<evidence type="ECO:0000313" key="2">
    <source>
        <dbReference type="EMBL" id="GBF44034.1"/>
    </source>
</evidence>
<dbReference type="PANTHER" id="PTHR48475:SF1">
    <property type="entry name" value="RNASE H TYPE-1 DOMAIN-CONTAINING PROTEIN"/>
    <property type="match status" value="1"/>
</dbReference>
<organism evidence="2 3">
    <name type="scientific">Leptospira ellinghausenii</name>
    <dbReference type="NCBI Taxonomy" id="1917822"/>
    <lineage>
        <taxon>Bacteria</taxon>
        <taxon>Pseudomonadati</taxon>
        <taxon>Spirochaetota</taxon>
        <taxon>Spirochaetia</taxon>
        <taxon>Leptospirales</taxon>
        <taxon>Leptospiraceae</taxon>
        <taxon>Leptospira</taxon>
    </lineage>
</organism>
<feature type="domain" description="RNase H type-1" evidence="1">
    <location>
        <begin position="19"/>
        <end position="150"/>
    </location>
</feature>
<dbReference type="GO" id="GO:0003676">
    <property type="term" value="F:nucleic acid binding"/>
    <property type="evidence" value="ECO:0007669"/>
    <property type="project" value="InterPro"/>
</dbReference>
<dbReference type="FunFam" id="3.30.420.10:FF:000076">
    <property type="entry name" value="RBR-type E3 ubiquitin transferase"/>
    <property type="match status" value="1"/>
</dbReference>
<proteinExistence type="predicted"/>
<dbReference type="Proteomes" id="UP000245206">
    <property type="component" value="Unassembled WGS sequence"/>
</dbReference>
<dbReference type="GO" id="GO:0004523">
    <property type="term" value="F:RNA-DNA hybrid ribonuclease activity"/>
    <property type="evidence" value="ECO:0007669"/>
    <property type="project" value="InterPro"/>
</dbReference>
<dbReference type="Pfam" id="PF13456">
    <property type="entry name" value="RVT_3"/>
    <property type="match status" value="1"/>
</dbReference>
<dbReference type="InterPro" id="IPR012337">
    <property type="entry name" value="RNaseH-like_sf"/>
</dbReference>
<dbReference type="PROSITE" id="PS50879">
    <property type="entry name" value="RNASE_H_1"/>
    <property type="match status" value="1"/>
</dbReference>
<reference evidence="3" key="1">
    <citation type="journal article" date="2019" name="Microbiol. Immunol.">
        <title>Molecular and phenotypic characterization of Leptospira johnsonii sp. nov., Leptospira ellinghausenii sp. nov. and Leptospira ryugenii sp. nov. isolated from soil and water in Japan.</title>
        <authorList>
            <person name="Masuzawa T."/>
            <person name="Saito M."/>
            <person name="Nakao R."/>
            <person name="Nikaido Y."/>
            <person name="Matsumoto M."/>
            <person name="Ogawa M."/>
            <person name="Yokoyama M."/>
            <person name="Hidaka Y."/>
            <person name="Tomita J."/>
            <person name="Sakakibara K."/>
            <person name="Suzuki K."/>
            <person name="Yasuda S."/>
            <person name="Sato H."/>
            <person name="Yamaguchi M."/>
            <person name="Yoshida S.I."/>
            <person name="Koizumi N."/>
            <person name="Kawamura Y."/>
        </authorList>
    </citation>
    <scope>NUCLEOTIDE SEQUENCE [LARGE SCALE GENOMIC DNA]</scope>
    <source>
        <strain evidence="3">E18</strain>
    </source>
</reference>
<sequence>MFLIGDSFVIKNHVGYMSSKDTTFVYCDGSSRGNPGPAAIGVSFQDNDGNEFLSLSEKIGNATNNIAEWNALFRGMEEAIKQNIKKIKFRLDSELVVKQMKGEYKVKNKDLLVFKNKCDQLRNSFDSFEIQYIPREQNARADQLANLAQDNKG</sequence>
<accession>A0A2P2DHB9</accession>
<name>A0A2P2DHB9_9LEPT</name>
<evidence type="ECO:0000259" key="1">
    <source>
        <dbReference type="PROSITE" id="PS50879"/>
    </source>
</evidence>